<evidence type="ECO:0000313" key="2">
    <source>
        <dbReference type="Ensembl" id="ENSCINP00000030256.1"/>
    </source>
</evidence>
<proteinExistence type="predicted"/>
<reference evidence="2" key="3">
    <citation type="submission" date="2025-08" db="UniProtKB">
        <authorList>
            <consortium name="Ensembl"/>
        </authorList>
    </citation>
    <scope>IDENTIFICATION</scope>
</reference>
<accession>H2XKS4</accession>
<keyword evidence="3" id="KW-1185">Reference proteome</keyword>
<organism evidence="2 3">
    <name type="scientific">Ciona intestinalis</name>
    <name type="common">Transparent sea squirt</name>
    <name type="synonym">Ascidia intestinalis</name>
    <dbReference type="NCBI Taxonomy" id="7719"/>
    <lineage>
        <taxon>Eukaryota</taxon>
        <taxon>Metazoa</taxon>
        <taxon>Chordata</taxon>
        <taxon>Tunicata</taxon>
        <taxon>Ascidiacea</taxon>
        <taxon>Phlebobranchia</taxon>
        <taxon>Cionidae</taxon>
        <taxon>Ciona</taxon>
    </lineage>
</organism>
<sequence length="100" mass="12193">DSICRLFLRTRSPFRPSSVFLSRFLTRIYRTPSADYFCELVLTRFANIIRELHSYSQRHNRTHFHRRFILVWAASHHIYANLWVIVCFFLCMTVIWTTHK</sequence>
<dbReference type="EMBL" id="EAAA01000055">
    <property type="status" value="NOT_ANNOTATED_CDS"/>
    <property type="molecule type" value="Genomic_DNA"/>
</dbReference>
<keyword evidence="1" id="KW-0812">Transmembrane</keyword>
<dbReference type="InParanoid" id="H2XKS4"/>
<evidence type="ECO:0000313" key="3">
    <source>
        <dbReference type="Proteomes" id="UP000008144"/>
    </source>
</evidence>
<evidence type="ECO:0000256" key="1">
    <source>
        <dbReference type="SAM" id="Phobius"/>
    </source>
</evidence>
<protein>
    <submittedName>
        <fullName evidence="2">Uncharacterized protein</fullName>
    </submittedName>
</protein>
<name>H2XKS4_CIOIN</name>
<reference evidence="2" key="2">
    <citation type="journal article" date="2008" name="Genome Biol.">
        <title>Improved genome assembly and evidence-based global gene model set for the chordate Ciona intestinalis: new insight into intron and operon populations.</title>
        <authorList>
            <person name="Satou Y."/>
            <person name="Mineta K."/>
            <person name="Ogasawara M."/>
            <person name="Sasakura Y."/>
            <person name="Shoguchi E."/>
            <person name="Ueno K."/>
            <person name="Yamada L."/>
            <person name="Matsumoto J."/>
            <person name="Wasserscheid J."/>
            <person name="Dewar K."/>
            <person name="Wiley G.B."/>
            <person name="Macmil S.L."/>
            <person name="Roe B.A."/>
            <person name="Zeller R.W."/>
            <person name="Hastings K.E."/>
            <person name="Lemaire P."/>
            <person name="Lindquist E."/>
            <person name="Endo T."/>
            <person name="Hotta K."/>
            <person name="Inaba K."/>
        </authorList>
    </citation>
    <scope>NUCLEOTIDE SEQUENCE [LARGE SCALE GENOMIC DNA]</scope>
    <source>
        <strain evidence="2">wild type</strain>
    </source>
</reference>
<dbReference type="Proteomes" id="UP000008144">
    <property type="component" value="Chromosome 1"/>
</dbReference>
<keyword evidence="1" id="KW-1133">Transmembrane helix</keyword>
<reference evidence="2" key="4">
    <citation type="submission" date="2025-09" db="UniProtKB">
        <authorList>
            <consortium name="Ensembl"/>
        </authorList>
    </citation>
    <scope>IDENTIFICATION</scope>
</reference>
<dbReference type="HOGENOM" id="CLU_2312375_0_0_1"/>
<dbReference type="AlphaFoldDB" id="H2XKS4"/>
<feature type="transmembrane region" description="Helical" evidence="1">
    <location>
        <begin position="68"/>
        <end position="96"/>
    </location>
</feature>
<dbReference type="Ensembl" id="ENSCINT00000031988.1">
    <property type="protein sequence ID" value="ENSCINP00000030256.1"/>
    <property type="gene ID" value="ENSCING00000024821.1"/>
</dbReference>
<dbReference type="GeneTree" id="ENSGT01030000240293"/>
<reference evidence="3" key="1">
    <citation type="journal article" date="2002" name="Science">
        <title>The draft genome of Ciona intestinalis: insights into chordate and vertebrate origins.</title>
        <authorList>
            <person name="Dehal P."/>
            <person name="Satou Y."/>
            <person name="Campbell R.K."/>
            <person name="Chapman J."/>
            <person name="Degnan B."/>
            <person name="De Tomaso A."/>
            <person name="Davidson B."/>
            <person name="Di Gregorio A."/>
            <person name="Gelpke M."/>
            <person name="Goodstein D.M."/>
            <person name="Harafuji N."/>
            <person name="Hastings K.E."/>
            <person name="Ho I."/>
            <person name="Hotta K."/>
            <person name="Huang W."/>
            <person name="Kawashima T."/>
            <person name="Lemaire P."/>
            <person name="Martinez D."/>
            <person name="Meinertzhagen I.A."/>
            <person name="Necula S."/>
            <person name="Nonaka M."/>
            <person name="Putnam N."/>
            <person name="Rash S."/>
            <person name="Saiga H."/>
            <person name="Satake M."/>
            <person name="Terry A."/>
            <person name="Yamada L."/>
            <person name="Wang H.G."/>
            <person name="Awazu S."/>
            <person name="Azumi K."/>
            <person name="Boore J."/>
            <person name="Branno M."/>
            <person name="Chin-Bow S."/>
            <person name="DeSantis R."/>
            <person name="Doyle S."/>
            <person name="Francino P."/>
            <person name="Keys D.N."/>
            <person name="Haga S."/>
            <person name="Hayashi H."/>
            <person name="Hino K."/>
            <person name="Imai K.S."/>
            <person name="Inaba K."/>
            <person name="Kano S."/>
            <person name="Kobayashi K."/>
            <person name="Kobayashi M."/>
            <person name="Lee B.I."/>
            <person name="Makabe K.W."/>
            <person name="Manohar C."/>
            <person name="Matassi G."/>
            <person name="Medina M."/>
            <person name="Mochizuki Y."/>
            <person name="Mount S."/>
            <person name="Morishita T."/>
            <person name="Miura S."/>
            <person name="Nakayama A."/>
            <person name="Nishizaka S."/>
            <person name="Nomoto H."/>
            <person name="Ohta F."/>
            <person name="Oishi K."/>
            <person name="Rigoutsos I."/>
            <person name="Sano M."/>
            <person name="Sasaki A."/>
            <person name="Sasakura Y."/>
            <person name="Shoguchi E."/>
            <person name="Shin-i T."/>
            <person name="Spagnuolo A."/>
            <person name="Stainier D."/>
            <person name="Suzuki M.M."/>
            <person name="Tassy O."/>
            <person name="Takatori N."/>
            <person name="Tokuoka M."/>
            <person name="Yagi K."/>
            <person name="Yoshizaki F."/>
            <person name="Wada S."/>
            <person name="Zhang C."/>
            <person name="Hyatt P.D."/>
            <person name="Larimer F."/>
            <person name="Detter C."/>
            <person name="Doggett N."/>
            <person name="Glavina T."/>
            <person name="Hawkins T."/>
            <person name="Richardson P."/>
            <person name="Lucas S."/>
            <person name="Kohara Y."/>
            <person name="Levine M."/>
            <person name="Satoh N."/>
            <person name="Rokhsar D.S."/>
        </authorList>
    </citation>
    <scope>NUCLEOTIDE SEQUENCE [LARGE SCALE GENOMIC DNA]</scope>
</reference>
<keyword evidence="1" id="KW-0472">Membrane</keyword>